<keyword evidence="4" id="KW-1185">Reference proteome</keyword>
<dbReference type="InterPro" id="IPR019734">
    <property type="entry name" value="TPR_rpt"/>
</dbReference>
<evidence type="ECO:0000256" key="1">
    <source>
        <dbReference type="PROSITE-ProRule" id="PRU00339"/>
    </source>
</evidence>
<protein>
    <recommendedName>
        <fullName evidence="5">Tetratricopeptide repeat protein</fullName>
    </recommendedName>
</protein>
<proteinExistence type="predicted"/>
<comment type="caution">
    <text evidence="3">The sequence shown here is derived from an EMBL/GenBank/DDBJ whole genome shotgun (WGS) entry which is preliminary data.</text>
</comment>
<feature type="compositionally biased region" description="Low complexity" evidence="2">
    <location>
        <begin position="672"/>
        <end position="717"/>
    </location>
</feature>
<feature type="compositionally biased region" description="Low complexity" evidence="2">
    <location>
        <begin position="885"/>
        <end position="895"/>
    </location>
</feature>
<dbReference type="PROSITE" id="PS50005">
    <property type="entry name" value="TPR"/>
    <property type="match status" value="1"/>
</dbReference>
<sequence>MEQCRCQSEDSENFDYIGFCDNEECERFYCEQCQGDHAAHPEDVLVGQELEEYMEYVTSPEYEKEIEQQELAQEFTEFYERIIKENEEETKMFYLIIQYLKDGNADELVKLLDKIKQTKVEFDNNKPMQISKQMDEYRKRIRALDEKFPTGDVQKRQKKIELMNKGRQLFKQQEYFEALENLQQAIGIDNDYVEAILIKAQTQIQLENYDEAITGCDYVIQIDRLNGEAYYLKIIALLLSQKYDVINEALRVAYRKISYKFTFNTLNLINQLEKQSPAVQQHLSQLNYDFKHSLFSLINYEQITAQISQQYLTQFVAIIRLADQEEINRTLFQYNQNFEVVEEYQKQYDVDIRPKLDEKEWKKMVEWLENYKKNQEQQQAQAALTQGDDQQGGNQQGENQQGENQQRDDQQGDNQQRENQQRENQQRDDQQGDNQQGENQQRENQQRDDQQGDNQQRENQQRENQQRDDQQGDNQQRENQQRENQQRDDQQGDNQQRENQQRENQQRDDQQGDNQQRENQQRENQQRDDQQGDNQQRENQQRENQQRDDQQGDNQQRENQQRENQQRDDQQGDNQQRENQQRENQQRDDQQGDNQQRENQQRENQQRDDQQGDNQQRENQQRENQQRDDQQGDNQQRENQQRENQQRDDQQGDNQQGENQQRENQQRDDQQGDNQQGENQQRENQQGDNQQGDSQQGKNQQGGNQQGDQNKNQQSDQQSKDQLQTQSASVTQVSNTDGNESSRVQSEINNFYSDSQSVSVTQSEQQESIVKPQGGSITEQPSSQIVDQFNNFLQDASTIQEQPRAQGQAPLTQNPHQDTNQLNKDFQGFLSDGKPDQETPNEQQQIENPEKEKAKIIPTPKPEQQLSDFYKEDSQDQNNQPNERAQQAAVAQEVTPQVQKDLQNFLSGQEQYQQQQQQEQDITTLDETKRLLQVLKYCDQTIKKGNAAHQFYFKKAMTLKQLNDFDNAMDNLDIAIEKNDNQASQANYYYQKALLLIRLDALDLALNNFDEAISRNPNEIQYYKEKGNVLIKQDRLNEAEDCFQQAKQITEAIK</sequence>
<feature type="compositionally biased region" description="Basic and acidic residues" evidence="2">
    <location>
        <begin position="440"/>
        <end position="650"/>
    </location>
</feature>
<feature type="compositionally biased region" description="Polar residues" evidence="2">
    <location>
        <begin position="838"/>
        <end position="847"/>
    </location>
</feature>
<gene>
    <name evidence="3" type="ORF">POCTA_138.1.T0600286</name>
</gene>
<feature type="compositionally biased region" description="Basic and acidic residues" evidence="2">
    <location>
        <begin position="405"/>
        <end position="430"/>
    </location>
</feature>
<feature type="compositionally biased region" description="Polar residues" evidence="2">
    <location>
        <begin position="720"/>
        <end position="752"/>
    </location>
</feature>
<name>A0A8S1V771_PAROT</name>
<keyword evidence="1" id="KW-0802">TPR repeat</keyword>
<organism evidence="3 4">
    <name type="scientific">Paramecium octaurelia</name>
    <dbReference type="NCBI Taxonomy" id="43137"/>
    <lineage>
        <taxon>Eukaryota</taxon>
        <taxon>Sar</taxon>
        <taxon>Alveolata</taxon>
        <taxon>Ciliophora</taxon>
        <taxon>Intramacronucleata</taxon>
        <taxon>Oligohymenophorea</taxon>
        <taxon>Peniculida</taxon>
        <taxon>Parameciidae</taxon>
        <taxon>Paramecium</taxon>
    </lineage>
</organism>
<dbReference type="Pfam" id="PF13181">
    <property type="entry name" value="TPR_8"/>
    <property type="match status" value="1"/>
</dbReference>
<evidence type="ECO:0000256" key="2">
    <source>
        <dbReference type="SAM" id="MobiDB-lite"/>
    </source>
</evidence>
<dbReference type="Proteomes" id="UP000683925">
    <property type="component" value="Unassembled WGS sequence"/>
</dbReference>
<feature type="compositionally biased region" description="Low complexity" evidence="2">
    <location>
        <begin position="753"/>
        <end position="768"/>
    </location>
</feature>
<evidence type="ECO:0008006" key="5">
    <source>
        <dbReference type="Google" id="ProtNLM"/>
    </source>
</evidence>
<feature type="repeat" description="TPR" evidence="1">
    <location>
        <begin position="986"/>
        <end position="1019"/>
    </location>
</feature>
<dbReference type="EMBL" id="CAJJDP010000059">
    <property type="protein sequence ID" value="CAD8172754.1"/>
    <property type="molecule type" value="Genomic_DNA"/>
</dbReference>
<feature type="compositionally biased region" description="Low complexity" evidence="2">
    <location>
        <begin position="378"/>
        <end position="404"/>
    </location>
</feature>
<dbReference type="OrthoDB" id="308440at2759"/>
<dbReference type="Pfam" id="PF14559">
    <property type="entry name" value="TPR_19"/>
    <property type="match status" value="1"/>
</dbReference>
<reference evidence="3" key="1">
    <citation type="submission" date="2021-01" db="EMBL/GenBank/DDBJ databases">
        <authorList>
            <consortium name="Genoscope - CEA"/>
            <person name="William W."/>
        </authorList>
    </citation>
    <scope>NUCLEOTIDE SEQUENCE</scope>
</reference>
<feature type="compositionally biased region" description="Polar residues" evidence="2">
    <location>
        <begin position="775"/>
        <end position="824"/>
    </location>
</feature>
<dbReference type="SMART" id="SM00028">
    <property type="entry name" value="TPR"/>
    <property type="match status" value="5"/>
</dbReference>
<feature type="region of interest" description="Disordered" evidence="2">
    <location>
        <begin position="378"/>
        <end position="895"/>
    </location>
</feature>
<feature type="compositionally biased region" description="Basic and acidic residues" evidence="2">
    <location>
        <begin position="660"/>
        <end position="670"/>
    </location>
</feature>
<evidence type="ECO:0000313" key="3">
    <source>
        <dbReference type="EMBL" id="CAD8172754.1"/>
    </source>
</evidence>
<evidence type="ECO:0000313" key="4">
    <source>
        <dbReference type="Proteomes" id="UP000683925"/>
    </source>
</evidence>
<dbReference type="OMA" id="NQQRDDQ"/>
<accession>A0A8S1V771</accession>
<dbReference type="AlphaFoldDB" id="A0A8S1V771"/>